<dbReference type="Gene3D" id="6.10.140.140">
    <property type="match status" value="1"/>
</dbReference>
<feature type="compositionally biased region" description="Polar residues" evidence="1">
    <location>
        <begin position="70"/>
        <end position="86"/>
    </location>
</feature>
<dbReference type="InterPro" id="IPR050169">
    <property type="entry name" value="Krueppel_C2H2_ZnF"/>
</dbReference>
<keyword evidence="4" id="KW-1185">Reference proteome</keyword>
<dbReference type="PANTHER" id="PTHR23232">
    <property type="entry name" value="KRAB DOMAIN C2H2 ZINC FINGER"/>
    <property type="match status" value="1"/>
</dbReference>
<protein>
    <recommendedName>
        <fullName evidence="2">KRAB domain-containing protein</fullName>
    </recommendedName>
</protein>
<dbReference type="GeneTree" id="ENSGT01150000286941"/>
<dbReference type="PANTHER" id="PTHR23232:SF156">
    <property type="entry name" value="KRAB DOMAIN-CONTAINING PROTEIN"/>
    <property type="match status" value="1"/>
</dbReference>
<dbReference type="CDD" id="cd07765">
    <property type="entry name" value="KRAB_A-box"/>
    <property type="match status" value="1"/>
</dbReference>
<evidence type="ECO:0000259" key="2">
    <source>
        <dbReference type="PROSITE" id="PS50805"/>
    </source>
</evidence>
<dbReference type="InterPro" id="IPR036051">
    <property type="entry name" value="KRAB_dom_sf"/>
</dbReference>
<evidence type="ECO:0000256" key="1">
    <source>
        <dbReference type="SAM" id="MobiDB-lite"/>
    </source>
</evidence>
<accession>A0A8D0DT45</accession>
<feature type="domain" description="KRAB" evidence="2">
    <location>
        <begin position="6"/>
        <end position="77"/>
    </location>
</feature>
<dbReference type="AlphaFoldDB" id="A0A8D0DT45"/>
<dbReference type="Pfam" id="PF01352">
    <property type="entry name" value="KRAB"/>
    <property type="match status" value="1"/>
</dbReference>
<evidence type="ECO:0000313" key="4">
    <source>
        <dbReference type="Proteomes" id="UP000694421"/>
    </source>
</evidence>
<dbReference type="GO" id="GO:0006355">
    <property type="term" value="P:regulation of DNA-templated transcription"/>
    <property type="evidence" value="ECO:0007669"/>
    <property type="project" value="InterPro"/>
</dbReference>
<feature type="region of interest" description="Disordered" evidence="1">
    <location>
        <begin position="61"/>
        <end position="86"/>
    </location>
</feature>
<proteinExistence type="predicted"/>
<dbReference type="Ensembl" id="ENSSMRT00000025080.1">
    <property type="protein sequence ID" value="ENSSMRP00000021399.1"/>
    <property type="gene ID" value="ENSSMRG00000016652.1"/>
</dbReference>
<dbReference type="Proteomes" id="UP000694421">
    <property type="component" value="Unplaced"/>
</dbReference>
<evidence type="ECO:0000313" key="3">
    <source>
        <dbReference type="Ensembl" id="ENSSMRP00000021399.1"/>
    </source>
</evidence>
<dbReference type="SUPFAM" id="SSF109640">
    <property type="entry name" value="KRAB domain (Kruppel-associated box)"/>
    <property type="match status" value="1"/>
</dbReference>
<sequence length="99" mass="11297">MELQEVTFRDVAIYFTEGQGALLDPDQRALYKEVMLENYENVASLGFVICKPKLISRMERGEDPWIPDSRSLNGNKSSEGLKNPSRQIRGILLPAHLYK</sequence>
<name>A0A8D0DT45_SALMN</name>
<reference evidence="3" key="1">
    <citation type="submission" date="2025-08" db="UniProtKB">
        <authorList>
            <consortium name="Ensembl"/>
        </authorList>
    </citation>
    <scope>IDENTIFICATION</scope>
</reference>
<dbReference type="SMART" id="SM00349">
    <property type="entry name" value="KRAB"/>
    <property type="match status" value="1"/>
</dbReference>
<dbReference type="OMA" id="PHEYETN"/>
<reference evidence="3" key="2">
    <citation type="submission" date="2025-09" db="UniProtKB">
        <authorList>
            <consortium name="Ensembl"/>
        </authorList>
    </citation>
    <scope>IDENTIFICATION</scope>
</reference>
<organism evidence="3 4">
    <name type="scientific">Salvator merianae</name>
    <name type="common">Argentine black and white tegu</name>
    <name type="synonym">Tupinambis merianae</name>
    <dbReference type="NCBI Taxonomy" id="96440"/>
    <lineage>
        <taxon>Eukaryota</taxon>
        <taxon>Metazoa</taxon>
        <taxon>Chordata</taxon>
        <taxon>Craniata</taxon>
        <taxon>Vertebrata</taxon>
        <taxon>Euteleostomi</taxon>
        <taxon>Lepidosauria</taxon>
        <taxon>Squamata</taxon>
        <taxon>Bifurcata</taxon>
        <taxon>Unidentata</taxon>
        <taxon>Episquamata</taxon>
        <taxon>Laterata</taxon>
        <taxon>Teiioidea</taxon>
        <taxon>Teiidae</taxon>
        <taxon>Salvator</taxon>
    </lineage>
</organism>
<dbReference type="InterPro" id="IPR001909">
    <property type="entry name" value="KRAB"/>
</dbReference>
<dbReference type="PROSITE" id="PS50805">
    <property type="entry name" value="KRAB"/>
    <property type="match status" value="1"/>
</dbReference>